<dbReference type="Proteomes" id="UP000583101">
    <property type="component" value="Unassembled WGS sequence"/>
</dbReference>
<evidence type="ECO:0000313" key="3">
    <source>
        <dbReference type="EMBL" id="MBB3967969.1"/>
    </source>
</evidence>
<comment type="caution">
    <text evidence="4">The sequence shown here is derived from an EMBL/GenBank/DDBJ whole genome shotgun (WGS) entry which is preliminary data.</text>
</comment>
<proteinExistence type="predicted"/>
<keyword evidence="6" id="KW-1185">Reference proteome</keyword>
<organism evidence="4 5">
    <name type="scientific">Mucilaginibacter phyllosphaerae</name>
    <dbReference type="NCBI Taxonomy" id="1812349"/>
    <lineage>
        <taxon>Bacteria</taxon>
        <taxon>Pseudomonadati</taxon>
        <taxon>Bacteroidota</taxon>
        <taxon>Sphingobacteriia</taxon>
        <taxon>Sphingobacteriales</taxon>
        <taxon>Sphingobacteriaceae</taxon>
        <taxon>Mucilaginibacter</taxon>
    </lineage>
</organism>
<reference evidence="3 6" key="3">
    <citation type="submission" date="2020-08" db="EMBL/GenBank/DDBJ databases">
        <title>Genomic Encyclopedia of Type Strains, Phase IV (KMG-IV): sequencing the most valuable type-strain genomes for metagenomic binning, comparative biology and taxonomic classification.</title>
        <authorList>
            <person name="Goeker M."/>
        </authorList>
    </citation>
    <scope>NUCLEOTIDE SEQUENCE [LARGE SCALE GENOMIC DNA]</scope>
    <source>
        <strain evidence="3 6">DSM 100995</strain>
    </source>
</reference>
<reference evidence="4 5" key="1">
    <citation type="journal article" date="2016" name="Int. J. Syst. Evol. Microbiol.">
        <title>Proposal of Mucilaginibacter phyllosphaerae sp. nov. isolated from the phyllosphere of Galium album.</title>
        <authorList>
            <person name="Aydogan E.L."/>
            <person name="Busse H.J."/>
            <person name="Moser G."/>
            <person name="Muller C."/>
            <person name="Kampfer P."/>
            <person name="Glaeser S.P."/>
        </authorList>
    </citation>
    <scope>NUCLEOTIDE SEQUENCE [LARGE SCALE GENOMIC DNA]</scope>
    <source>
        <strain evidence="4 5">PP-F2FG21</strain>
    </source>
</reference>
<dbReference type="AlphaFoldDB" id="A0A4Y8AIX8"/>
<evidence type="ECO:0000313" key="4">
    <source>
        <dbReference type="EMBL" id="TEW69003.1"/>
    </source>
</evidence>
<feature type="domain" description="Uncharacterized protein YyaB-like PH" evidence="2">
    <location>
        <begin position="57"/>
        <end position="132"/>
    </location>
</feature>
<keyword evidence="1" id="KW-0812">Transmembrane</keyword>
<keyword evidence="1" id="KW-1133">Transmembrane helix</keyword>
<protein>
    <recommendedName>
        <fullName evidence="2">Uncharacterized protein YyaB-like PH domain-containing protein</fullName>
    </recommendedName>
</protein>
<accession>A0A4Y8AIX8</accession>
<reference evidence="4" key="2">
    <citation type="submission" date="2019-03" db="EMBL/GenBank/DDBJ databases">
        <authorList>
            <person name="Yan Y.-Q."/>
            <person name="Du Z.-J."/>
        </authorList>
    </citation>
    <scope>NUCLEOTIDE SEQUENCE</scope>
    <source>
        <strain evidence="4">PP-F2FG21</strain>
    </source>
</reference>
<gene>
    <name evidence="4" type="ORF">E2R65_02220</name>
    <name evidence="3" type="ORF">GGR35_000555</name>
</gene>
<dbReference type="InterPro" id="IPR009589">
    <property type="entry name" value="PH_YyaB-like"/>
</dbReference>
<feature type="transmembrane region" description="Helical" evidence="1">
    <location>
        <begin position="36"/>
        <end position="55"/>
    </location>
</feature>
<dbReference type="EMBL" id="JACIEG010000001">
    <property type="protein sequence ID" value="MBB3967969.1"/>
    <property type="molecule type" value="Genomic_DNA"/>
</dbReference>
<dbReference type="Pfam" id="PF06713">
    <property type="entry name" value="bPH_4"/>
    <property type="match status" value="1"/>
</dbReference>
<dbReference type="EMBL" id="SNQG01000001">
    <property type="protein sequence ID" value="TEW69003.1"/>
    <property type="molecule type" value="Genomic_DNA"/>
</dbReference>
<dbReference type="RefSeq" id="WP_134334840.1">
    <property type="nucleotide sequence ID" value="NZ_BMCZ01000001.1"/>
</dbReference>
<dbReference type="OrthoDB" id="1261156at2"/>
<evidence type="ECO:0000313" key="5">
    <source>
        <dbReference type="Proteomes" id="UP000297248"/>
    </source>
</evidence>
<evidence type="ECO:0000259" key="2">
    <source>
        <dbReference type="Pfam" id="PF06713"/>
    </source>
</evidence>
<sequence length="142" mass="15614">MVNINKDYPSKRGFIVYVLLAVLIVIEISYFFNGLYLSGILCLGLTGVIVFPIVFNTHYTIYTDGTLSIKCGFFVNLAIPVADIKKIAPTNSILSAPALSLDRLELFYGQHDSVVISPVNKDDFIAELQNINPAIGYIPKAV</sequence>
<dbReference type="Proteomes" id="UP000297248">
    <property type="component" value="Unassembled WGS sequence"/>
</dbReference>
<evidence type="ECO:0000256" key="1">
    <source>
        <dbReference type="SAM" id="Phobius"/>
    </source>
</evidence>
<keyword evidence="1" id="KW-0472">Membrane</keyword>
<name>A0A4Y8AIX8_9SPHI</name>
<dbReference type="GO" id="GO:0030153">
    <property type="term" value="P:bacteriocin immunity"/>
    <property type="evidence" value="ECO:0007669"/>
    <property type="project" value="InterPro"/>
</dbReference>
<evidence type="ECO:0000313" key="6">
    <source>
        <dbReference type="Proteomes" id="UP000583101"/>
    </source>
</evidence>
<feature type="transmembrane region" description="Helical" evidence="1">
    <location>
        <begin position="12"/>
        <end position="30"/>
    </location>
</feature>